<dbReference type="Proteomes" id="UP000038009">
    <property type="component" value="Unassembled WGS sequence"/>
</dbReference>
<evidence type="ECO:0000256" key="2">
    <source>
        <dbReference type="SAM" id="MobiDB-lite"/>
    </source>
</evidence>
<accession>A0A0N1ILN1</accession>
<feature type="coiled-coil region" evidence="1">
    <location>
        <begin position="179"/>
        <end position="209"/>
    </location>
</feature>
<name>A0A0N1ILN1_LEPSE</name>
<comment type="caution">
    <text evidence="3">The sequence shown here is derived from an EMBL/GenBank/DDBJ whole genome shotgun (WGS) entry which is preliminary data.</text>
</comment>
<feature type="coiled-coil region" evidence="1">
    <location>
        <begin position="332"/>
        <end position="359"/>
    </location>
</feature>
<feature type="coiled-coil region" evidence="1">
    <location>
        <begin position="387"/>
        <end position="414"/>
    </location>
</feature>
<keyword evidence="1" id="KW-0175">Coiled coil</keyword>
<evidence type="ECO:0000313" key="4">
    <source>
        <dbReference type="Proteomes" id="UP000038009"/>
    </source>
</evidence>
<dbReference type="OrthoDB" id="273496at2759"/>
<feature type="region of interest" description="Disordered" evidence="2">
    <location>
        <begin position="419"/>
        <end position="458"/>
    </location>
</feature>
<feature type="coiled-coil region" evidence="1">
    <location>
        <begin position="267"/>
        <end position="301"/>
    </location>
</feature>
<dbReference type="OMA" id="IHQQEME"/>
<protein>
    <submittedName>
        <fullName evidence="3">Uncharacterized protein</fullName>
    </submittedName>
</protein>
<gene>
    <name evidence="3" type="ORF">ABL78_2889</name>
</gene>
<dbReference type="AlphaFoldDB" id="A0A0N1ILN1"/>
<sequence length="458" mass="54106">MSAHQLLPFISGSKKESFSSNSNWSSKSAVDDYALCQKYSSYIAQLRGLLEETTGQPPAGVSTAETERRVALIQSALDEVKRRHAEVRWQIELRHNERYLNTCARRMQAEEEAERKRQYAEKQRREQVESMRDVQVTYYRSRNDRIDSKAQKCRVYTERVQEETVERAGSNEERRRRNLSKLAAERRRKQQELREREQAKQAYASEVRERRAAQIARDQEEKALLAEIHQQEMEMKLTAIRESKKAKWMAKREASCAKSKVVWENGKAILETVLKDHDKLIEELNQRQKQQEERYADNKAEREAYLLQRAQNHSIYQERQQEALRRLIELRVSRGEEIVKKAEEKKEKAEKAKLRQATQFAEAGRELDEDIVRHQMRARRLQQLQHNAALRQNYRRWNHRAARIMEELRTAMQEDELPASQKVSPMYRHSQSAASNPERGFENGRRAIVLPSPEEFAF</sequence>
<dbReference type="EMBL" id="LJSK01000065">
    <property type="protein sequence ID" value="KPI88013.1"/>
    <property type="molecule type" value="Genomic_DNA"/>
</dbReference>
<keyword evidence="4" id="KW-1185">Reference proteome</keyword>
<evidence type="ECO:0000313" key="3">
    <source>
        <dbReference type="EMBL" id="KPI88013.1"/>
    </source>
</evidence>
<evidence type="ECO:0000256" key="1">
    <source>
        <dbReference type="SAM" id="Coils"/>
    </source>
</evidence>
<proteinExistence type="predicted"/>
<dbReference type="VEuPathDB" id="TriTrypDB:Lsey_0065_0110"/>
<organism evidence="3 4">
    <name type="scientific">Leptomonas seymouri</name>
    <dbReference type="NCBI Taxonomy" id="5684"/>
    <lineage>
        <taxon>Eukaryota</taxon>
        <taxon>Discoba</taxon>
        <taxon>Euglenozoa</taxon>
        <taxon>Kinetoplastea</taxon>
        <taxon>Metakinetoplastina</taxon>
        <taxon>Trypanosomatida</taxon>
        <taxon>Trypanosomatidae</taxon>
        <taxon>Leishmaniinae</taxon>
        <taxon>Leptomonas</taxon>
    </lineage>
</organism>
<reference evidence="3 4" key="1">
    <citation type="journal article" date="2015" name="PLoS Pathog.">
        <title>Leptomonas seymouri: Adaptations to the Dixenous Life Cycle Analyzed by Genome Sequencing, Transcriptome Profiling and Co-infection with Leishmania donovani.</title>
        <authorList>
            <person name="Kraeva N."/>
            <person name="Butenko A."/>
            <person name="Hlavacova J."/>
            <person name="Kostygov A."/>
            <person name="Myskova J."/>
            <person name="Grybchuk D."/>
            <person name="Lestinova T."/>
            <person name="Votypka J."/>
            <person name="Volf P."/>
            <person name="Opperdoes F."/>
            <person name="Flegontov P."/>
            <person name="Lukes J."/>
            <person name="Yurchenko V."/>
        </authorList>
    </citation>
    <scope>NUCLEOTIDE SEQUENCE [LARGE SCALE GENOMIC DNA]</scope>
    <source>
        <strain evidence="3 4">ATCC 30220</strain>
    </source>
</reference>